<sequence length="496" mass="57523">MLKILINNITLPTVEATVKIKKERDAFTSDFTTASSTQPFLIVENQNTVAALGPSNRFTKKNKEYKVSVLDGFTIYKGILYELEPVDGYRKCDLVYTNELLDEYSKKIHSFFPEIEIENNTPKAYIEATSVDFIDTAWAGYVENFVSRSFPEVYFNFPTFKYPTQFGELKTDSDWYKYKGSINYKVLGVPPLNNNVDGLNNQNVIAPFYYLLSPLYQSFYDYLEYSIVGDVANDKVMQSRVLIHENNLLVEITQPENDETEWQTVYKHHLTIHPERFLPDWTLAEYIKILKNDFNIEVVVDQVTKTINLNYVQDVYWNTPVKNINGFKYKKPLYPKTNTTSNYLLKSADNDDFVSITSNDLTVVFREDVNTEIIETSFKQTPEVLTKSWFEKNGVGLSFYNYLTDDTYHITSYLNRTNAIAGSGGIAEVYFIKWLQMLLAANFFEVDFICSQREKSILENSRSVYMENQSFLVKSIEFEQNESLYLVLAELISFNP</sequence>
<gene>
    <name evidence="1" type="ORF">AXE80_10905</name>
</gene>
<dbReference type="Proteomes" id="UP000092967">
    <property type="component" value="Chromosome"/>
</dbReference>
<keyword evidence="2" id="KW-1185">Reference proteome</keyword>
<accession>A0A1B1Y7K2</accession>
<dbReference type="KEGG" id="wfu:AXE80_10905"/>
<dbReference type="OrthoDB" id="1304854at2"/>
<evidence type="ECO:0000313" key="1">
    <source>
        <dbReference type="EMBL" id="ANW96753.1"/>
    </source>
</evidence>
<proteinExistence type="predicted"/>
<dbReference type="STRING" id="1790137.AXE80_10905"/>
<reference evidence="1 2" key="1">
    <citation type="submission" date="2016-02" db="EMBL/GenBank/DDBJ databases">
        <authorList>
            <person name="Wen L."/>
            <person name="He K."/>
            <person name="Yang H."/>
        </authorList>
    </citation>
    <scope>NUCLEOTIDE SEQUENCE [LARGE SCALE GENOMIC DNA]</scope>
    <source>
        <strain evidence="1 2">CZ1127</strain>
    </source>
</reference>
<protein>
    <submittedName>
        <fullName evidence="1">Uncharacterized protein</fullName>
    </submittedName>
</protein>
<dbReference type="RefSeq" id="WP_068827207.1">
    <property type="nucleotide sequence ID" value="NZ_CP014224.1"/>
</dbReference>
<dbReference type="AlphaFoldDB" id="A0A1B1Y7K2"/>
<name>A0A1B1Y7K2_9FLAO</name>
<evidence type="ECO:0000313" key="2">
    <source>
        <dbReference type="Proteomes" id="UP000092967"/>
    </source>
</evidence>
<organism evidence="1 2">
    <name type="scientific">Wenyingzhuangia fucanilytica</name>
    <dbReference type="NCBI Taxonomy" id="1790137"/>
    <lineage>
        <taxon>Bacteria</taxon>
        <taxon>Pseudomonadati</taxon>
        <taxon>Bacteroidota</taxon>
        <taxon>Flavobacteriia</taxon>
        <taxon>Flavobacteriales</taxon>
        <taxon>Flavobacteriaceae</taxon>
        <taxon>Wenyingzhuangia</taxon>
    </lineage>
</organism>
<dbReference type="EMBL" id="CP014224">
    <property type="protein sequence ID" value="ANW96753.1"/>
    <property type="molecule type" value="Genomic_DNA"/>
</dbReference>